<dbReference type="PANTHER" id="PTHR43280">
    <property type="entry name" value="ARAC-FAMILY TRANSCRIPTIONAL REGULATOR"/>
    <property type="match status" value="1"/>
</dbReference>
<gene>
    <name evidence="5" type="primary">rhaR_178</name>
    <name evidence="5" type="ORF">SDC9_195945</name>
</gene>
<dbReference type="Gene3D" id="1.10.10.60">
    <property type="entry name" value="Homeodomain-like"/>
    <property type="match status" value="2"/>
</dbReference>
<keyword evidence="3" id="KW-0804">Transcription</keyword>
<comment type="caution">
    <text evidence="5">The sequence shown here is derived from an EMBL/GenBank/DDBJ whole genome shotgun (WGS) entry which is preliminary data.</text>
</comment>
<dbReference type="EMBL" id="VSSQ01110583">
    <property type="protein sequence ID" value="MPN48338.1"/>
    <property type="molecule type" value="Genomic_DNA"/>
</dbReference>
<dbReference type="SMART" id="SM00342">
    <property type="entry name" value="HTH_ARAC"/>
    <property type="match status" value="1"/>
</dbReference>
<dbReference type="PANTHER" id="PTHR43280:SF2">
    <property type="entry name" value="HTH-TYPE TRANSCRIPTIONAL REGULATOR EXSA"/>
    <property type="match status" value="1"/>
</dbReference>
<proteinExistence type="predicted"/>
<evidence type="ECO:0000256" key="3">
    <source>
        <dbReference type="ARBA" id="ARBA00023163"/>
    </source>
</evidence>
<dbReference type="InterPro" id="IPR018060">
    <property type="entry name" value="HTH_AraC"/>
</dbReference>
<dbReference type="InterPro" id="IPR009057">
    <property type="entry name" value="Homeodomain-like_sf"/>
</dbReference>
<feature type="domain" description="HTH araC/xylS-type" evidence="4">
    <location>
        <begin position="85"/>
        <end position="183"/>
    </location>
</feature>
<evidence type="ECO:0000259" key="4">
    <source>
        <dbReference type="PROSITE" id="PS01124"/>
    </source>
</evidence>
<dbReference type="InterPro" id="IPR020449">
    <property type="entry name" value="Tscrpt_reg_AraC-type_HTH"/>
</dbReference>
<dbReference type="InterPro" id="IPR018062">
    <property type="entry name" value="HTH_AraC-typ_CS"/>
</dbReference>
<evidence type="ECO:0000313" key="5">
    <source>
        <dbReference type="EMBL" id="MPN48338.1"/>
    </source>
</evidence>
<dbReference type="PROSITE" id="PS01124">
    <property type="entry name" value="HTH_ARAC_FAMILY_2"/>
    <property type="match status" value="1"/>
</dbReference>
<dbReference type="AlphaFoldDB" id="A0A645IAP7"/>
<keyword evidence="2" id="KW-0238">DNA-binding</keyword>
<name>A0A645IAP7_9ZZZZ</name>
<protein>
    <submittedName>
        <fullName evidence="5">HTH-type transcriptional activator RhaR</fullName>
    </submittedName>
</protein>
<reference evidence="5" key="1">
    <citation type="submission" date="2019-08" db="EMBL/GenBank/DDBJ databases">
        <authorList>
            <person name="Kucharzyk K."/>
            <person name="Murdoch R.W."/>
            <person name="Higgins S."/>
            <person name="Loffler F."/>
        </authorList>
    </citation>
    <scope>NUCLEOTIDE SEQUENCE</scope>
</reference>
<evidence type="ECO:0000256" key="1">
    <source>
        <dbReference type="ARBA" id="ARBA00023015"/>
    </source>
</evidence>
<keyword evidence="1" id="KW-0805">Transcription regulation</keyword>
<dbReference type="PROSITE" id="PS00041">
    <property type="entry name" value="HTH_ARAC_FAMILY_1"/>
    <property type="match status" value="1"/>
</dbReference>
<dbReference type="GO" id="GO:0043565">
    <property type="term" value="F:sequence-specific DNA binding"/>
    <property type="evidence" value="ECO:0007669"/>
    <property type="project" value="InterPro"/>
</dbReference>
<evidence type="ECO:0000256" key="2">
    <source>
        <dbReference type="ARBA" id="ARBA00023125"/>
    </source>
</evidence>
<dbReference type="Pfam" id="PF12833">
    <property type="entry name" value="HTH_18"/>
    <property type="match status" value="1"/>
</dbReference>
<dbReference type="GO" id="GO:0003700">
    <property type="term" value="F:DNA-binding transcription factor activity"/>
    <property type="evidence" value="ECO:0007669"/>
    <property type="project" value="InterPro"/>
</dbReference>
<dbReference type="SUPFAM" id="SSF46689">
    <property type="entry name" value="Homeodomain-like"/>
    <property type="match status" value="2"/>
</dbReference>
<sequence length="187" mass="21589">MKDTERKSKNKFRALCELHQQLTHIFLGFLYENNADMSDLFNAEYTYTDYMDSFKDIDSLRKGVAFMLNAVEKIHKSNMPKSDVEKAKSFIINNMANPITVKDVADHVNLSAEYFTKLFKRETGQNIKEYIALSKVSAAKEMLEHSSLSVGMIALELGYSYFSHFTQVFKKYENMTPSEYRSKHTGS</sequence>
<organism evidence="5">
    <name type="scientific">bioreactor metagenome</name>
    <dbReference type="NCBI Taxonomy" id="1076179"/>
    <lineage>
        <taxon>unclassified sequences</taxon>
        <taxon>metagenomes</taxon>
        <taxon>ecological metagenomes</taxon>
    </lineage>
</organism>
<accession>A0A645IAP7</accession>
<dbReference type="PRINTS" id="PR00032">
    <property type="entry name" value="HTHARAC"/>
</dbReference>